<name>A0ABP5K7J8_9ACTN</name>
<dbReference type="Proteomes" id="UP001501020">
    <property type="component" value="Unassembled WGS sequence"/>
</dbReference>
<feature type="transmembrane region" description="Helical" evidence="1">
    <location>
        <begin position="129"/>
        <end position="147"/>
    </location>
</feature>
<feature type="transmembrane region" description="Helical" evidence="1">
    <location>
        <begin position="193"/>
        <end position="213"/>
    </location>
</feature>
<reference evidence="3" key="1">
    <citation type="journal article" date="2019" name="Int. J. Syst. Evol. Microbiol.">
        <title>The Global Catalogue of Microorganisms (GCM) 10K type strain sequencing project: providing services to taxonomists for standard genome sequencing and annotation.</title>
        <authorList>
            <consortium name="The Broad Institute Genomics Platform"/>
            <consortium name="The Broad Institute Genome Sequencing Center for Infectious Disease"/>
            <person name="Wu L."/>
            <person name="Ma J."/>
        </authorList>
    </citation>
    <scope>NUCLEOTIDE SEQUENCE [LARGE SCALE GENOMIC DNA]</scope>
    <source>
        <strain evidence="3">JCM 13850</strain>
    </source>
</reference>
<keyword evidence="1" id="KW-1133">Transmembrane helix</keyword>
<feature type="transmembrane region" description="Helical" evidence="1">
    <location>
        <begin position="219"/>
        <end position="237"/>
    </location>
</feature>
<keyword evidence="1" id="KW-0812">Transmembrane</keyword>
<comment type="caution">
    <text evidence="2">The sequence shown here is derived from an EMBL/GenBank/DDBJ whole genome shotgun (WGS) entry which is preliminary data.</text>
</comment>
<feature type="transmembrane region" description="Helical" evidence="1">
    <location>
        <begin position="90"/>
        <end position="108"/>
    </location>
</feature>
<accession>A0ABP5K7J8</accession>
<gene>
    <name evidence="2" type="ORF">GCM10009727_14640</name>
</gene>
<evidence type="ECO:0008006" key="4">
    <source>
        <dbReference type="Google" id="ProtNLM"/>
    </source>
</evidence>
<dbReference type="RefSeq" id="WP_344262838.1">
    <property type="nucleotide sequence ID" value="NZ_BAAAMR010000008.1"/>
</dbReference>
<feature type="transmembrane region" description="Helical" evidence="1">
    <location>
        <begin position="153"/>
        <end position="172"/>
    </location>
</feature>
<evidence type="ECO:0000313" key="2">
    <source>
        <dbReference type="EMBL" id="GAA2125914.1"/>
    </source>
</evidence>
<sequence>MRASALYPPPVRDRWGAEIDDAVAESGVRAWADTVAGAVRLWLHPADWPEIRAGQTRRTVAVALFAILALSALLLRAVEPSSTLTADTGHPATSLWLAPILLGAALAAPLPSLRRDALRHLAVQSVRTLTAPGLALLAMLLAARTGALSHPPALLAAALLVYYWGTLAFTAHRLCTLVARSSRTATLPSTGRLATALTLVGAGLSAAATQSALAQTAAAVPAALALAVLAGAALTAARDLA</sequence>
<evidence type="ECO:0000313" key="3">
    <source>
        <dbReference type="Proteomes" id="UP001501020"/>
    </source>
</evidence>
<proteinExistence type="predicted"/>
<feature type="transmembrane region" description="Helical" evidence="1">
    <location>
        <begin position="60"/>
        <end position="78"/>
    </location>
</feature>
<keyword evidence="3" id="KW-1185">Reference proteome</keyword>
<keyword evidence="1" id="KW-0472">Membrane</keyword>
<evidence type="ECO:0000256" key="1">
    <source>
        <dbReference type="SAM" id="Phobius"/>
    </source>
</evidence>
<organism evidence="2 3">
    <name type="scientific">Actinomadura napierensis</name>
    <dbReference type="NCBI Taxonomy" id="267854"/>
    <lineage>
        <taxon>Bacteria</taxon>
        <taxon>Bacillati</taxon>
        <taxon>Actinomycetota</taxon>
        <taxon>Actinomycetes</taxon>
        <taxon>Streptosporangiales</taxon>
        <taxon>Thermomonosporaceae</taxon>
        <taxon>Actinomadura</taxon>
    </lineage>
</organism>
<protein>
    <recommendedName>
        <fullName evidence="4">Integral membrane protein</fullName>
    </recommendedName>
</protein>
<dbReference type="EMBL" id="BAAAMR010000008">
    <property type="protein sequence ID" value="GAA2125914.1"/>
    <property type="molecule type" value="Genomic_DNA"/>
</dbReference>